<dbReference type="FunFam" id="1.25.10.10:FF:000004">
    <property type="entry name" value="Pumilio homolog 1 isoform 2"/>
    <property type="match status" value="1"/>
</dbReference>
<evidence type="ECO:0000256" key="1">
    <source>
        <dbReference type="ARBA" id="ARBA00004496"/>
    </source>
</evidence>
<keyword evidence="3" id="KW-0677">Repeat</keyword>
<evidence type="ECO:0000313" key="11">
    <source>
        <dbReference type="Proteomes" id="UP000323000"/>
    </source>
</evidence>
<evidence type="ECO:0000256" key="7">
    <source>
        <dbReference type="PROSITE-ProRule" id="PRU00317"/>
    </source>
</evidence>
<evidence type="ECO:0000313" key="10">
    <source>
        <dbReference type="EMBL" id="TXG69569.1"/>
    </source>
</evidence>
<dbReference type="Pfam" id="PF00806">
    <property type="entry name" value="PUF"/>
    <property type="match status" value="8"/>
</dbReference>
<dbReference type="InterPro" id="IPR011989">
    <property type="entry name" value="ARM-like"/>
</dbReference>
<feature type="compositionally biased region" description="Basic and acidic residues" evidence="8">
    <location>
        <begin position="334"/>
        <end position="347"/>
    </location>
</feature>
<feature type="compositionally biased region" description="Basic and acidic residues" evidence="8">
    <location>
        <begin position="170"/>
        <end position="185"/>
    </location>
</feature>
<evidence type="ECO:0000256" key="6">
    <source>
        <dbReference type="ARBA" id="ARBA00055193"/>
    </source>
</evidence>
<organism evidence="10 11">
    <name type="scientific">Acer yangbiense</name>
    <dbReference type="NCBI Taxonomy" id="1000413"/>
    <lineage>
        <taxon>Eukaryota</taxon>
        <taxon>Viridiplantae</taxon>
        <taxon>Streptophyta</taxon>
        <taxon>Embryophyta</taxon>
        <taxon>Tracheophyta</taxon>
        <taxon>Spermatophyta</taxon>
        <taxon>Magnoliopsida</taxon>
        <taxon>eudicotyledons</taxon>
        <taxon>Gunneridae</taxon>
        <taxon>Pentapetalae</taxon>
        <taxon>rosids</taxon>
        <taxon>malvids</taxon>
        <taxon>Sapindales</taxon>
        <taxon>Sapindaceae</taxon>
        <taxon>Hippocastanoideae</taxon>
        <taxon>Acereae</taxon>
        <taxon>Acer</taxon>
    </lineage>
</organism>
<dbReference type="PANTHER" id="PTHR12537:SF121">
    <property type="entry name" value="PUMILIO HOMOLOG 5"/>
    <property type="match status" value="1"/>
</dbReference>
<dbReference type="SUPFAM" id="SSF48371">
    <property type="entry name" value="ARM repeat"/>
    <property type="match status" value="1"/>
</dbReference>
<comment type="function">
    <text evidence="6">Sequence-specific RNA-binding protein that regulates translation and mRNA stability by binding the 3'-UTR of target mRNAs. Binds the APUM-binding elements (APBEs) in the 3'-UTR mRNA sequence of CLV1, PNH, WUS and FAS2.</text>
</comment>
<keyword evidence="11" id="KW-1185">Reference proteome</keyword>
<reference evidence="11" key="1">
    <citation type="journal article" date="2019" name="Gigascience">
        <title>De novo genome assembly of the endangered Acer yangbiense, a plant species with extremely small populations endemic to Yunnan Province, China.</title>
        <authorList>
            <person name="Yang J."/>
            <person name="Wariss H.M."/>
            <person name="Tao L."/>
            <person name="Zhang R."/>
            <person name="Yun Q."/>
            <person name="Hollingsworth P."/>
            <person name="Dao Z."/>
            <person name="Luo G."/>
            <person name="Guo H."/>
            <person name="Ma Y."/>
            <person name="Sun W."/>
        </authorList>
    </citation>
    <scope>NUCLEOTIDE SEQUENCE [LARGE SCALE GENOMIC DNA]</scope>
    <source>
        <strain evidence="11">cv. Malutang</strain>
    </source>
</reference>
<dbReference type="InterPro" id="IPR016024">
    <property type="entry name" value="ARM-type_fold"/>
</dbReference>
<dbReference type="OrthoDB" id="668540at2759"/>
<evidence type="ECO:0000256" key="4">
    <source>
        <dbReference type="ARBA" id="ARBA00022845"/>
    </source>
</evidence>
<proteinExistence type="predicted"/>
<accession>A0A5C7IKE2</accession>
<keyword evidence="4" id="KW-0810">Translation regulation</keyword>
<dbReference type="GO" id="GO:0006417">
    <property type="term" value="P:regulation of translation"/>
    <property type="evidence" value="ECO:0007669"/>
    <property type="project" value="UniProtKB-KW"/>
</dbReference>
<feature type="region of interest" description="Disordered" evidence="8">
    <location>
        <begin position="145"/>
        <end position="188"/>
    </location>
</feature>
<dbReference type="AlphaFoldDB" id="A0A5C7IKE2"/>
<feature type="repeat" description="Pumilio" evidence="7">
    <location>
        <begin position="737"/>
        <end position="772"/>
    </location>
</feature>
<dbReference type="GO" id="GO:0003729">
    <property type="term" value="F:mRNA binding"/>
    <property type="evidence" value="ECO:0007669"/>
    <property type="project" value="UniProtKB-ARBA"/>
</dbReference>
<feature type="repeat" description="Pumilio" evidence="7">
    <location>
        <begin position="773"/>
        <end position="809"/>
    </location>
</feature>
<dbReference type="Gene3D" id="1.25.10.10">
    <property type="entry name" value="Leucine-rich Repeat Variant"/>
    <property type="match status" value="1"/>
</dbReference>
<dbReference type="CDD" id="cd07920">
    <property type="entry name" value="Pumilio"/>
    <property type="match status" value="1"/>
</dbReference>
<comment type="subcellular location">
    <subcellularLocation>
        <location evidence="1">Cytoplasm</location>
    </subcellularLocation>
</comment>
<feature type="compositionally biased region" description="Low complexity" evidence="8">
    <location>
        <begin position="150"/>
        <end position="169"/>
    </location>
</feature>
<sequence length="1037" mass="114213">MATESAMRIVEVSVAGNRPSSKDSAIFGSRLKNMAAEELGLLLNGNRFHGDQTDMIPNRSGSAPPSMEGSFAAIGNLLAKQNSSLNSSSSSLSNALGNHESEEQLRSDPAYFAYYCANVNLNPRLPPPLISRENRRLVRHIGASGSNWRSTSLDDSDNGSLNLSRNSLSTHKEEPEDDRSPRQESDDWAENSIELSVGQNSALLVGRHKSLVDLIQEDFPRTPSPVYNQSHSSSHATSEEPIDHDVLAVSLDVSSVNISEVPESTDVCVDASTVDGNDVALISNNDPLAASLSSSPCPDETQISPTRQLDDTSTKKGGLEDDSSVSDVPQSDVSKMDSRMRKKQEEQQYHGRIMLQHHPSAQQSTSYQVQGVQAQAVSLGMIHTNSGMEKLTHGQIKLSSFEVQPSLHSPGLTPPLYATAAAYMPSGNPFYPNFQSSGVYAPQYNMSGYALNSALFPPFMAGYPSHGPIPVPFDATSGQSFNIRTTGVSTGESIPHLGDSQHHKFYGQHGLMLQPSFVDPLHMQYFQHPFGDAYSASVQHSRLASSGVTGALGDPSMQKEPTVAAYMVDQKLQSPTNGGLGISNQRKGGMTVGSYCGGPPGMGAMAQFPASPIPSPVLPSSPVGGTSYLGRRSEIRLSQGSNRNAGIYSGWQGQRGVNIYDDSKRPSFLEELKSSNAQKFELNDIAGRIVEFRQCSILSLFSLHSYTYINVDQHGSRFIQQKLEHCSIEDKESVFKEVVPHASKLMTDVFGNYVIQKFFEHGSPQQRKELADKLVGQMLPLSLQMYGCRVIQKALEVIELDQKTQLVLELDGHVMRCVRDQNGNHVIQKCIECVPTEKIQFIISAFRGHVAMLSTHPYGCRVIQRVLEHCSNQLQCQCIVDEILESACALAQDQYGNYVTQHVLERGQPHERSQIISKLTGKIVQMSQHKYASNVVEKCLEYCNTAERELLIEEIIGQTEENDNLLSMMKDQFANYVVQKILERCSDKQREVLINRIRVHCNALKKYTYGKHIVARFEQLYGEGEKPRLRCFGCLDG</sequence>
<feature type="repeat" description="Pumilio" evidence="7">
    <location>
        <begin position="845"/>
        <end position="881"/>
    </location>
</feature>
<dbReference type="EMBL" id="VAHF01000002">
    <property type="protein sequence ID" value="TXG69569.1"/>
    <property type="molecule type" value="Genomic_DNA"/>
</dbReference>
<feature type="repeat" description="Pumilio" evidence="7">
    <location>
        <begin position="954"/>
        <end position="995"/>
    </location>
</feature>
<keyword evidence="5" id="KW-0694">RNA-binding</keyword>
<evidence type="ECO:0000256" key="3">
    <source>
        <dbReference type="ARBA" id="ARBA00022737"/>
    </source>
</evidence>
<dbReference type="PROSITE" id="PS50303">
    <property type="entry name" value="PUM_HD"/>
    <property type="match status" value="1"/>
</dbReference>
<dbReference type="PROSITE" id="PS50302">
    <property type="entry name" value="PUM"/>
    <property type="match status" value="7"/>
</dbReference>
<evidence type="ECO:0000256" key="5">
    <source>
        <dbReference type="ARBA" id="ARBA00022884"/>
    </source>
</evidence>
<feature type="repeat" description="Pumilio" evidence="7">
    <location>
        <begin position="882"/>
        <end position="917"/>
    </location>
</feature>
<name>A0A5C7IKE2_9ROSI</name>
<dbReference type="Proteomes" id="UP000323000">
    <property type="component" value="Chromosome 2"/>
</dbReference>
<feature type="repeat" description="Pumilio" evidence="7">
    <location>
        <begin position="918"/>
        <end position="953"/>
    </location>
</feature>
<feature type="repeat" description="Pumilio" evidence="7">
    <location>
        <begin position="699"/>
        <end position="736"/>
    </location>
</feature>
<dbReference type="InterPro" id="IPR033133">
    <property type="entry name" value="PUM-HD"/>
</dbReference>
<dbReference type="InterPro" id="IPR033712">
    <property type="entry name" value="Pumilio_RNA-bd"/>
</dbReference>
<dbReference type="GO" id="GO:0005737">
    <property type="term" value="C:cytoplasm"/>
    <property type="evidence" value="ECO:0007669"/>
    <property type="project" value="UniProtKB-SubCell"/>
</dbReference>
<evidence type="ECO:0000256" key="2">
    <source>
        <dbReference type="ARBA" id="ARBA00022490"/>
    </source>
</evidence>
<feature type="region of interest" description="Disordered" evidence="8">
    <location>
        <begin position="222"/>
        <end position="242"/>
    </location>
</feature>
<feature type="compositionally biased region" description="Polar residues" evidence="8">
    <location>
        <begin position="225"/>
        <end position="236"/>
    </location>
</feature>
<keyword evidence="2" id="KW-0963">Cytoplasm</keyword>
<comment type="caution">
    <text evidence="10">The sequence shown here is derived from an EMBL/GenBank/DDBJ whole genome shotgun (WGS) entry which is preliminary data.</text>
</comment>
<gene>
    <name evidence="10" type="ORF">EZV62_004504</name>
</gene>
<feature type="domain" description="PUM-HD" evidence="9">
    <location>
        <begin position="664"/>
        <end position="1021"/>
    </location>
</feature>
<protein>
    <recommendedName>
        <fullName evidence="9">PUM-HD domain-containing protein</fullName>
    </recommendedName>
</protein>
<evidence type="ECO:0000259" key="9">
    <source>
        <dbReference type="PROSITE" id="PS50303"/>
    </source>
</evidence>
<dbReference type="InterPro" id="IPR001313">
    <property type="entry name" value="Pumilio_RNA-bd_rpt"/>
</dbReference>
<feature type="region of interest" description="Disordered" evidence="8">
    <location>
        <begin position="290"/>
        <end position="347"/>
    </location>
</feature>
<dbReference type="PANTHER" id="PTHR12537">
    <property type="entry name" value="RNA BINDING PROTEIN PUMILIO-RELATED"/>
    <property type="match status" value="1"/>
</dbReference>
<dbReference type="SMART" id="SM00025">
    <property type="entry name" value="Pumilio"/>
    <property type="match status" value="8"/>
</dbReference>
<evidence type="ECO:0000256" key="8">
    <source>
        <dbReference type="SAM" id="MobiDB-lite"/>
    </source>
</evidence>
<feature type="compositionally biased region" description="Basic and acidic residues" evidence="8">
    <location>
        <begin position="308"/>
        <end position="319"/>
    </location>
</feature>